<dbReference type="EMBL" id="CP136863">
    <property type="protein sequence ID" value="WOJ91762.1"/>
    <property type="molecule type" value="Genomic_DNA"/>
</dbReference>
<dbReference type="Proteomes" id="UP001626536">
    <property type="component" value="Plasmid pRX1"/>
</dbReference>
<keyword evidence="1" id="KW-0812">Transmembrane</keyword>
<feature type="transmembrane region" description="Helical" evidence="1">
    <location>
        <begin position="104"/>
        <end position="121"/>
    </location>
</feature>
<reference evidence="2 3" key="1">
    <citation type="submission" date="2023-10" db="EMBL/GenBank/DDBJ databases">
        <title>Novel methanotroph of the genus Methylocapsa from a subarctic wetland.</title>
        <authorList>
            <person name="Belova S.E."/>
            <person name="Oshkin I.Y."/>
            <person name="Miroshnikov K."/>
            <person name="Dedysh S.N."/>
        </authorList>
    </citation>
    <scope>NUCLEOTIDE SEQUENCE [LARGE SCALE GENOMIC DNA]</scope>
    <source>
        <strain evidence="2 3">RX1</strain>
        <plasmid evidence="2 3">pRX1</plasmid>
    </source>
</reference>
<protein>
    <submittedName>
        <fullName evidence="2">DUF4345 domain-containing protein</fullName>
    </submittedName>
</protein>
<feature type="transmembrane region" description="Helical" evidence="1">
    <location>
        <begin position="50"/>
        <end position="66"/>
    </location>
</feature>
<dbReference type="RefSeq" id="WP_318655190.1">
    <property type="nucleotide sequence ID" value="NZ_CP136863.1"/>
</dbReference>
<evidence type="ECO:0000313" key="3">
    <source>
        <dbReference type="Proteomes" id="UP001626536"/>
    </source>
</evidence>
<sequence>MTKRLLQGATLVLGLVPTLTGLVGLMGLDDPLYAAANLPRDATLDSNLRFYGGVWLGLGLAVLWVVPRIERETALFRAVWLMIFIGGLGRLMSLVLVGPPLLPFIGFTALEVIGAPFFIWWQSKVARAALRDVA</sequence>
<dbReference type="Pfam" id="PF14248">
    <property type="entry name" value="DUF4345"/>
    <property type="match status" value="1"/>
</dbReference>
<keyword evidence="1" id="KW-1133">Transmembrane helix</keyword>
<keyword evidence="3" id="KW-1185">Reference proteome</keyword>
<dbReference type="InterPro" id="IPR025597">
    <property type="entry name" value="DUF4345"/>
</dbReference>
<gene>
    <name evidence="2" type="ORF">RZS28_18715</name>
</gene>
<proteinExistence type="predicted"/>
<geneLocation type="plasmid" evidence="2 3">
    <name>pRX1</name>
</geneLocation>
<accession>A0ABZ0HWX4</accession>
<keyword evidence="1" id="KW-0472">Membrane</keyword>
<feature type="transmembrane region" description="Helical" evidence="1">
    <location>
        <begin position="78"/>
        <end position="98"/>
    </location>
</feature>
<organism evidence="2 3">
    <name type="scientific">Methylocapsa polymorpha</name>
    <dbReference type="NCBI Taxonomy" id="3080828"/>
    <lineage>
        <taxon>Bacteria</taxon>
        <taxon>Pseudomonadati</taxon>
        <taxon>Pseudomonadota</taxon>
        <taxon>Alphaproteobacteria</taxon>
        <taxon>Hyphomicrobiales</taxon>
        <taxon>Beijerinckiaceae</taxon>
        <taxon>Methylocapsa</taxon>
    </lineage>
</organism>
<evidence type="ECO:0000256" key="1">
    <source>
        <dbReference type="SAM" id="Phobius"/>
    </source>
</evidence>
<evidence type="ECO:0000313" key="2">
    <source>
        <dbReference type="EMBL" id="WOJ91762.1"/>
    </source>
</evidence>
<keyword evidence="2" id="KW-0614">Plasmid</keyword>
<name>A0ABZ0HWX4_9HYPH</name>